<dbReference type="InterPro" id="IPR013519">
    <property type="entry name" value="Int_alpha_beta-p"/>
</dbReference>
<name>A0A8J3P774_9ACTN</name>
<dbReference type="Proteomes" id="UP000630887">
    <property type="component" value="Unassembled WGS sequence"/>
</dbReference>
<evidence type="ECO:0000256" key="3">
    <source>
        <dbReference type="ARBA" id="ARBA00023180"/>
    </source>
</evidence>
<keyword evidence="1 4" id="KW-0732">Signal</keyword>
<reference evidence="5 6" key="1">
    <citation type="submission" date="2021-01" db="EMBL/GenBank/DDBJ databases">
        <title>Whole genome shotgun sequence of Catellatospora coxensis NBRC 107359.</title>
        <authorList>
            <person name="Komaki H."/>
            <person name="Tamura T."/>
        </authorList>
    </citation>
    <scope>NUCLEOTIDE SEQUENCE [LARGE SCALE GENOMIC DNA]</scope>
    <source>
        <strain evidence="5 6">NBRC 107359</strain>
    </source>
</reference>
<dbReference type="AlphaFoldDB" id="A0A8J3P774"/>
<dbReference type="SUPFAM" id="SSF69318">
    <property type="entry name" value="Integrin alpha N-terminal domain"/>
    <property type="match status" value="1"/>
</dbReference>
<dbReference type="Pfam" id="PF01839">
    <property type="entry name" value="FG-GAP"/>
    <property type="match status" value="1"/>
</dbReference>
<accession>A0A8J3P774</accession>
<protein>
    <recommendedName>
        <fullName evidence="7">FG-GAP repeat protein</fullName>
    </recommendedName>
</protein>
<dbReference type="SMART" id="SM00191">
    <property type="entry name" value="Int_alpha"/>
    <property type="match status" value="3"/>
</dbReference>
<feature type="signal peptide" evidence="4">
    <location>
        <begin position="1"/>
        <end position="27"/>
    </location>
</feature>
<proteinExistence type="predicted"/>
<evidence type="ECO:0000313" key="6">
    <source>
        <dbReference type="Proteomes" id="UP000630887"/>
    </source>
</evidence>
<dbReference type="RefSeq" id="WP_203693089.1">
    <property type="nucleotide sequence ID" value="NZ_BAAALC010000053.1"/>
</dbReference>
<organism evidence="5 6">
    <name type="scientific">Catellatospora coxensis</name>
    <dbReference type="NCBI Taxonomy" id="310354"/>
    <lineage>
        <taxon>Bacteria</taxon>
        <taxon>Bacillati</taxon>
        <taxon>Actinomycetota</taxon>
        <taxon>Actinomycetes</taxon>
        <taxon>Micromonosporales</taxon>
        <taxon>Micromonosporaceae</taxon>
        <taxon>Catellatospora</taxon>
    </lineage>
</organism>
<comment type="caution">
    <text evidence="5">The sequence shown here is derived from an EMBL/GenBank/DDBJ whole genome shotgun (WGS) entry which is preliminary data.</text>
</comment>
<keyword evidence="6" id="KW-1185">Reference proteome</keyword>
<dbReference type="PANTHER" id="PTHR36220">
    <property type="entry name" value="UNNAMED PRODUCT"/>
    <property type="match status" value="1"/>
</dbReference>
<keyword evidence="2" id="KW-0677">Repeat</keyword>
<dbReference type="InterPro" id="IPR028994">
    <property type="entry name" value="Integrin_alpha_N"/>
</dbReference>
<dbReference type="InterPro" id="IPR013517">
    <property type="entry name" value="FG-GAP"/>
</dbReference>
<dbReference type="EMBL" id="BONI01000026">
    <property type="protein sequence ID" value="GIG06736.1"/>
    <property type="molecule type" value="Genomic_DNA"/>
</dbReference>
<sequence>MRRALLRLAVIVSVLVATGVCRPTSYAAPPPEAADLAQIGAVQQHGYPLEVGFEDPFADLDPAWQADSWVTSAVSGGQLHLAVNADAPLSYGALWRWVELDVDQYQTVQIAVSGSPGMWALKVNDGTLPVDIELQGDISKTGVYSYDLKRSTGWQGVKQFRLSIFTIGLDTSLTVDSVRIDSRAIGFEDTFADLDPAWQADSWVTPAVSGGQLHLTVNADAPLSFGSFSRWMELDVDKYPTVQIAVSGSTGLWALKVNDGTLPVDIELQSDISKTGVYSYDLKKFTGWQGSKRFQLRIFAIGIGQPVVIDSAQVGRQLPFVPGCEANMPGDFNGDGVRDVVIADSEATVDGLSGAGVVHVVDGATGAVRDLHQNLAEIPWDANPGDNFGHAIAVFDANSDGCADLAVGVPNEDVNGIPDSGQVDLIFGAPGGLGSGPQTDTYMQGSGGLPDSPEPTDRFGYSLASGVTDTEEPYLIVGAPGDNVIDGSDHSGSIMYLRSGVKERFSQLSIGLTAEPDDRTGFAVAASPRHFAFSAPGENVNGRHQFSGMICGFRHNSGPVAPTSIGCVHQDNLAEAGDEFGKSLAMVSYWPSTDSLLAVGSPGKDVDGVVDAGQVVQLRLTDTAITEPIVVSQSTTGVAGEAAPGDRFGEKVLLVNTTPTAAPSVQTLLIAVGAPGEDTSGPGVDTGNIHVFAAGTATPESDTLIERAAGKLPGSPAPRELLGLSMGASPSELFVASPYVNRGVWAFRWSDLVAGTATPARSWVPGTGSVPAGAVAFGAQVG</sequence>
<gene>
    <name evidence="5" type="ORF">Cco03nite_34360</name>
</gene>
<dbReference type="PROSITE" id="PS51470">
    <property type="entry name" value="FG_GAP"/>
    <property type="match status" value="1"/>
</dbReference>
<feature type="chain" id="PRO_5035255027" description="FG-GAP repeat protein" evidence="4">
    <location>
        <begin position="28"/>
        <end position="782"/>
    </location>
</feature>
<evidence type="ECO:0000256" key="1">
    <source>
        <dbReference type="ARBA" id="ARBA00022729"/>
    </source>
</evidence>
<keyword evidence="3" id="KW-0325">Glycoprotein</keyword>
<evidence type="ECO:0000256" key="4">
    <source>
        <dbReference type="SAM" id="SignalP"/>
    </source>
</evidence>
<evidence type="ECO:0008006" key="7">
    <source>
        <dbReference type="Google" id="ProtNLM"/>
    </source>
</evidence>
<dbReference type="Gene3D" id="2.130.10.130">
    <property type="entry name" value="Integrin alpha, N-terminal"/>
    <property type="match status" value="2"/>
</dbReference>
<dbReference type="PANTHER" id="PTHR36220:SF1">
    <property type="entry name" value="GAMMA TUBULIN COMPLEX COMPONENT C-TERMINAL DOMAIN-CONTAINING PROTEIN"/>
    <property type="match status" value="1"/>
</dbReference>
<evidence type="ECO:0000256" key="2">
    <source>
        <dbReference type="ARBA" id="ARBA00022737"/>
    </source>
</evidence>
<evidence type="ECO:0000313" key="5">
    <source>
        <dbReference type="EMBL" id="GIG06736.1"/>
    </source>
</evidence>